<keyword evidence="1" id="KW-0560">Oxidoreductase</keyword>
<evidence type="ECO:0000259" key="2">
    <source>
        <dbReference type="Pfam" id="PF01266"/>
    </source>
</evidence>
<reference evidence="4" key="1">
    <citation type="journal article" date="2019" name="Int. J. Syst. Evol. Microbiol.">
        <title>The Global Catalogue of Microorganisms (GCM) 10K type strain sequencing project: providing services to taxonomists for standard genome sequencing and annotation.</title>
        <authorList>
            <consortium name="The Broad Institute Genomics Platform"/>
            <consortium name="The Broad Institute Genome Sequencing Center for Infectious Disease"/>
            <person name="Wu L."/>
            <person name="Ma J."/>
        </authorList>
    </citation>
    <scope>NUCLEOTIDE SEQUENCE [LARGE SCALE GENOMIC DNA]</scope>
    <source>
        <strain evidence="4">NBRC 103166</strain>
    </source>
</reference>
<dbReference type="SUPFAM" id="SSF51905">
    <property type="entry name" value="FAD/NAD(P)-binding domain"/>
    <property type="match status" value="1"/>
</dbReference>
<dbReference type="InterPro" id="IPR036188">
    <property type="entry name" value="FAD/NAD-bd_sf"/>
</dbReference>
<keyword evidence="4" id="KW-1185">Reference proteome</keyword>
<comment type="caution">
    <text evidence="3">The sequence shown here is derived from an EMBL/GenBank/DDBJ whole genome shotgun (WGS) entry which is preliminary data.</text>
</comment>
<organism evidence="3 4">
    <name type="scientific">Psychromonas marina</name>
    <dbReference type="NCBI Taxonomy" id="88364"/>
    <lineage>
        <taxon>Bacteria</taxon>
        <taxon>Pseudomonadati</taxon>
        <taxon>Pseudomonadota</taxon>
        <taxon>Gammaproteobacteria</taxon>
        <taxon>Alteromonadales</taxon>
        <taxon>Psychromonadaceae</taxon>
        <taxon>Psychromonas</taxon>
    </lineage>
</organism>
<name>A0ABQ6E1G1_9GAMM</name>
<sequence length="491" mass="54843">MVNSQKSKKIAIIGGGIAGASVALYLSEIGLEVSLFEKGTSLVNGPPICHLHAGGNLYREISDSQCITLLKESIETLRLFPDSIDYRPTVIAVPKRDSGDALALLPRLKMLTHEYEQLIQQDANNEVLGAAQDYYRLFELEEMQKLAERDEVAVPSTSEEWMIPIAKHVDLSTLKFPLVLVQEFGWNVFRLGASAVLSLEKNPKSKILLKTKVNQLTHTEDKGWKVFFEQNQQESVEYFDYIINAAGFKSGEIDDAAGFHKQRIVEFKAAYVTQWEGTGSFWPEVIFHGERGTPHGMAQFTPYPDNVIQLHGMTENITLFDEGTIANDKNSAQPKLGKSFLDKIYKGWSLDEVKLRTERAIDHMAEFIPSFSSARVTDVPLFGAQQIPGDDANLRAAGVSFEDNNYARCEIVKASSVLTCADEITKQLITLGYVNKSVQGCREFAITNSISDEAITQRALTYTKQRGYPSGLAYRNIKQNFDKKESQVCFA</sequence>
<dbReference type="RefSeq" id="WP_284204178.1">
    <property type="nucleotide sequence ID" value="NZ_BSPQ01000009.1"/>
</dbReference>
<dbReference type="Gene3D" id="3.30.9.10">
    <property type="entry name" value="D-Amino Acid Oxidase, subunit A, domain 2"/>
    <property type="match status" value="1"/>
</dbReference>
<dbReference type="Pfam" id="PF01266">
    <property type="entry name" value="DAO"/>
    <property type="match status" value="1"/>
</dbReference>
<dbReference type="Proteomes" id="UP001157353">
    <property type="component" value="Unassembled WGS sequence"/>
</dbReference>
<dbReference type="EMBL" id="BSPQ01000009">
    <property type="protein sequence ID" value="GLS91058.1"/>
    <property type="molecule type" value="Genomic_DNA"/>
</dbReference>
<evidence type="ECO:0000313" key="4">
    <source>
        <dbReference type="Proteomes" id="UP001157353"/>
    </source>
</evidence>
<protein>
    <submittedName>
        <fullName evidence="3">Oxidoreductase</fullName>
    </submittedName>
</protein>
<proteinExistence type="predicted"/>
<accession>A0ABQ6E1G1</accession>
<dbReference type="PANTHER" id="PTHR13847">
    <property type="entry name" value="SARCOSINE DEHYDROGENASE-RELATED"/>
    <property type="match status" value="1"/>
</dbReference>
<evidence type="ECO:0000313" key="3">
    <source>
        <dbReference type="EMBL" id="GLS91058.1"/>
    </source>
</evidence>
<dbReference type="Gene3D" id="3.50.50.60">
    <property type="entry name" value="FAD/NAD(P)-binding domain"/>
    <property type="match status" value="1"/>
</dbReference>
<gene>
    <name evidence="3" type="ORF">GCM10007916_21260</name>
</gene>
<evidence type="ECO:0000256" key="1">
    <source>
        <dbReference type="ARBA" id="ARBA00023002"/>
    </source>
</evidence>
<feature type="domain" description="FAD dependent oxidoreductase" evidence="2">
    <location>
        <begin position="9"/>
        <end position="101"/>
    </location>
</feature>
<dbReference type="InterPro" id="IPR006076">
    <property type="entry name" value="FAD-dep_OxRdtase"/>
</dbReference>